<reference evidence="1" key="1">
    <citation type="submission" date="2019-04" db="EMBL/GenBank/DDBJ databases">
        <title>Evolution of Biomass-Degrading Anaerobic Consortia Revealed by Metagenomics.</title>
        <authorList>
            <person name="Peng X."/>
        </authorList>
    </citation>
    <scope>NUCLEOTIDE SEQUENCE</scope>
    <source>
        <strain evidence="1">SIG254</strain>
    </source>
</reference>
<name>A0A927WDZ1_9CLOT</name>
<accession>A0A927WDZ1</accession>
<sequence length="235" mass="27541">MDTSTRKYNHHYKGEHIGDLELIERMPGGQRWKCLCKCGEIVITQISGGSKSCKRCAYEQTGKDRTIHNESPSNGKSATRLYRIWTGMRNRCNNVRNKNYNDYGGRGITVCDEWNEYLNFKKWSMENGYKDDLSIDRINNDKGYSPNNCRWVSRTRQMNNTRHNSLITINNITRSVIEWCRELNIGKGNLYVNCKKLNIPVDFVIKYCFANQPRMIPYKKLSEEWNKRSKDDANA</sequence>
<comment type="caution">
    <text evidence="1">The sequence shown here is derived from an EMBL/GenBank/DDBJ whole genome shotgun (WGS) entry which is preliminary data.</text>
</comment>
<organism evidence="1 2">
    <name type="scientific">Clostridium sulfidigenes</name>
    <dbReference type="NCBI Taxonomy" id="318464"/>
    <lineage>
        <taxon>Bacteria</taxon>
        <taxon>Bacillati</taxon>
        <taxon>Bacillota</taxon>
        <taxon>Clostridia</taxon>
        <taxon>Eubacteriales</taxon>
        <taxon>Clostridiaceae</taxon>
        <taxon>Clostridium</taxon>
    </lineage>
</organism>
<protein>
    <submittedName>
        <fullName evidence="1">Uncharacterized protein</fullName>
    </submittedName>
</protein>
<dbReference type="Proteomes" id="UP000768462">
    <property type="component" value="Unassembled WGS sequence"/>
</dbReference>
<proteinExistence type="predicted"/>
<dbReference type="EMBL" id="SVCM01000206">
    <property type="protein sequence ID" value="MBE6061863.1"/>
    <property type="molecule type" value="Genomic_DNA"/>
</dbReference>
<evidence type="ECO:0000313" key="2">
    <source>
        <dbReference type="Proteomes" id="UP000768462"/>
    </source>
</evidence>
<dbReference type="AlphaFoldDB" id="A0A927WDZ1"/>
<evidence type="ECO:0000313" key="1">
    <source>
        <dbReference type="EMBL" id="MBE6061863.1"/>
    </source>
</evidence>
<gene>
    <name evidence="1" type="ORF">E7215_17130</name>
</gene>